<name>A0A4E0QS56_9GAMM</name>
<accession>A0A4E0QS56</accession>
<organism evidence="2 3">
    <name type="scientific">Candidatus Thiomargarita nelsonii</name>
    <dbReference type="NCBI Taxonomy" id="1003181"/>
    <lineage>
        <taxon>Bacteria</taxon>
        <taxon>Pseudomonadati</taxon>
        <taxon>Pseudomonadota</taxon>
        <taxon>Gammaproteobacteria</taxon>
        <taxon>Thiotrichales</taxon>
        <taxon>Thiotrichaceae</taxon>
        <taxon>Thiomargarita</taxon>
    </lineage>
</organism>
<feature type="compositionally biased region" description="Polar residues" evidence="1">
    <location>
        <begin position="1"/>
        <end position="20"/>
    </location>
</feature>
<proteinExistence type="predicted"/>
<reference evidence="2 3" key="1">
    <citation type="journal article" date="2016" name="Front. Microbiol.">
        <title>Single-Cell (Meta-)Genomics of a Dimorphic Candidatus Thiomargarita nelsonii Reveals Genomic Plasticity.</title>
        <authorList>
            <person name="Flood B.E."/>
            <person name="Fliss P."/>
            <person name="Jones D.S."/>
            <person name="Dick G.J."/>
            <person name="Jain S."/>
            <person name="Kaster A.K."/>
            <person name="Winkel M."/>
            <person name="Mussmann M."/>
            <person name="Bailey J."/>
        </authorList>
    </citation>
    <scope>NUCLEOTIDE SEQUENCE [LARGE SCALE GENOMIC DNA]</scope>
    <source>
        <strain evidence="2">Hydrate Ridge</strain>
    </source>
</reference>
<evidence type="ECO:0000313" key="2">
    <source>
        <dbReference type="EMBL" id="TGO03408.1"/>
    </source>
</evidence>
<keyword evidence="3" id="KW-1185">Reference proteome</keyword>
<evidence type="ECO:0000313" key="3">
    <source>
        <dbReference type="Proteomes" id="UP000030428"/>
    </source>
</evidence>
<dbReference type="AlphaFoldDB" id="A0A4E0QS56"/>
<dbReference type="Proteomes" id="UP000030428">
    <property type="component" value="Unassembled WGS sequence"/>
</dbReference>
<dbReference type="EMBL" id="JSZA02000019">
    <property type="protein sequence ID" value="TGO03408.1"/>
    <property type="molecule type" value="Genomic_DNA"/>
</dbReference>
<evidence type="ECO:0000256" key="1">
    <source>
        <dbReference type="SAM" id="MobiDB-lite"/>
    </source>
</evidence>
<sequence>MAVSSAWNGTEWSQPQTINDDGTADFHPQLLLSADDAMLCAWEDQKIVLNDSDDFETMVANMEISVARYNPGSGQWEGAQRLTDNNYLDRSPAISGSGGQNDEALLTWISNESNDLIGSSATPNTLRFSRFDGQTWATPDTAIEIPYPLIKYDTIFESSSGKGLVVMSLDIDDDLSTIADRQLFTLTYQNGSWGSLTQLTTDDLPDDNPQLALDPSGNVVLVWLKDSELSSLSATSFTLPEMTERQIILSDESGYSN</sequence>
<comment type="caution">
    <text evidence="2">The sequence shown here is derived from an EMBL/GenBank/DDBJ whole genome shotgun (WGS) entry which is preliminary data.</text>
</comment>
<protein>
    <submittedName>
        <fullName evidence="2">Uncharacterized protein</fullName>
    </submittedName>
</protein>
<gene>
    <name evidence="2" type="ORF">PN36_06530</name>
</gene>
<feature type="region of interest" description="Disordered" evidence="1">
    <location>
        <begin position="1"/>
        <end position="21"/>
    </location>
</feature>
<dbReference type="SUPFAM" id="SSF89372">
    <property type="entry name" value="Fucose-specific lectin"/>
    <property type="match status" value="1"/>
</dbReference>